<evidence type="ECO:0008006" key="3">
    <source>
        <dbReference type="Google" id="ProtNLM"/>
    </source>
</evidence>
<gene>
    <name evidence="1" type="ORF">V6R90_06705</name>
</gene>
<proteinExistence type="predicted"/>
<accession>A0ABV1NWU7</accession>
<organism evidence="1 2">
    <name type="scientific">Nocardioides kribbensis</name>
    <dbReference type="NCBI Taxonomy" id="305517"/>
    <lineage>
        <taxon>Bacteria</taxon>
        <taxon>Bacillati</taxon>
        <taxon>Actinomycetota</taxon>
        <taxon>Actinomycetes</taxon>
        <taxon>Propionibacteriales</taxon>
        <taxon>Nocardioidaceae</taxon>
        <taxon>Nocardioides</taxon>
    </lineage>
</organism>
<keyword evidence="2" id="KW-1185">Reference proteome</keyword>
<protein>
    <recommendedName>
        <fullName evidence="3">PQQ-binding-like beta-propeller repeat protein</fullName>
    </recommendedName>
</protein>
<name>A0ABV1NWU7_9ACTN</name>
<dbReference type="RefSeq" id="WP_349804183.1">
    <property type="nucleotide sequence ID" value="NZ_JBEGDP010000005.1"/>
</dbReference>
<dbReference type="EMBL" id="JBEGDP010000005">
    <property type="protein sequence ID" value="MEQ7846964.1"/>
    <property type="molecule type" value="Genomic_DNA"/>
</dbReference>
<evidence type="ECO:0000313" key="2">
    <source>
        <dbReference type="Proteomes" id="UP001482520"/>
    </source>
</evidence>
<dbReference type="Proteomes" id="UP001482520">
    <property type="component" value="Unassembled WGS sequence"/>
</dbReference>
<sequence length="358" mass="38046">MVGFEDAVVVETGVDKSVLVALDRDGRETGRVEGDSLVQPSPDGEPVFAVWLKEDPYTFDLGTGHTAAYSVAGGELRELWRVPGSLVDVSAETVVVQSSDRKVSLIPWDSESAGAASWTGTADHAVVVDEYLFTVDGTTITLRDATNGQSRWDYTGLALTPETVTTAAVTADYAVFLADGTLAWVELKDGSEVSRAAEGGGDLRWVGENRLVATPPASFDHSVPAIAYAFDGSAEVVKSADFGRSRNIAASVRPAEGLGYVAFNGRLYDSDLNEVARYGTPDTWLVPISDGALVFGSGSSFRTSTVAHIDPTTGEQNWLIATPGIRVPFVEPAMNGMAVWHGWDGESTALGTTVEFWS</sequence>
<comment type="caution">
    <text evidence="1">The sequence shown here is derived from an EMBL/GenBank/DDBJ whole genome shotgun (WGS) entry which is preliminary data.</text>
</comment>
<dbReference type="SUPFAM" id="SSF69304">
    <property type="entry name" value="Tricorn protease N-terminal domain"/>
    <property type="match status" value="1"/>
</dbReference>
<reference evidence="1 2" key="1">
    <citation type="submission" date="2024-02" db="EMBL/GenBank/DDBJ databases">
        <title>Full genome sequence of Nocardioides kribbensis.</title>
        <authorList>
            <person name="Poletto B.L."/>
            <person name="Silva G."/>
            <person name="Galante D."/>
            <person name="Campos K.R."/>
            <person name="Santos M.B.N."/>
            <person name="Sacchi C.T."/>
        </authorList>
    </citation>
    <scope>NUCLEOTIDE SEQUENCE [LARGE SCALE GENOMIC DNA]</scope>
    <source>
        <strain evidence="1 2">O4R</strain>
    </source>
</reference>
<evidence type="ECO:0000313" key="1">
    <source>
        <dbReference type="EMBL" id="MEQ7846964.1"/>
    </source>
</evidence>